<comment type="caution">
    <text evidence="1">The sequence shown here is derived from an EMBL/GenBank/DDBJ whole genome shotgun (WGS) entry which is preliminary data.</text>
</comment>
<protein>
    <recommendedName>
        <fullName evidence="3">Phage protein</fullName>
    </recommendedName>
</protein>
<dbReference type="AlphaFoldDB" id="A0A2S3X899"/>
<gene>
    <name evidence="1" type="ORF">BGP84_00675</name>
</gene>
<dbReference type="OrthoDB" id="983041at2"/>
<dbReference type="EMBL" id="MINH01000016">
    <property type="protein sequence ID" value="POG11825.1"/>
    <property type="molecule type" value="Genomic_DNA"/>
</dbReference>
<name>A0A2S3X899_PSEPU</name>
<reference evidence="1 2" key="2">
    <citation type="submission" date="2018-03" db="EMBL/GenBank/DDBJ databases">
        <title>Draft genome of Pseudomonas putida strain KH-21-114.</title>
        <authorList>
            <person name="Yoshizawa S."/>
            <person name="Khan N.H."/>
            <person name="Nishimura M."/>
            <person name="Chiura H.X."/>
            <person name="Ogura Y."/>
            <person name="Hayashi T."/>
            <person name="Kogure K."/>
        </authorList>
    </citation>
    <scope>NUCLEOTIDE SEQUENCE [LARGE SCALE GENOMIC DNA]</scope>
    <source>
        <strain evidence="1 2">KH-21-114</strain>
    </source>
</reference>
<evidence type="ECO:0008006" key="3">
    <source>
        <dbReference type="Google" id="ProtNLM"/>
    </source>
</evidence>
<accession>A0A2S3X899</accession>
<dbReference type="RefSeq" id="WP_060495024.1">
    <property type="nucleotide sequence ID" value="NZ_MINH01000016.1"/>
</dbReference>
<dbReference type="Proteomes" id="UP000237230">
    <property type="component" value="Unassembled WGS sequence"/>
</dbReference>
<organism evidence="1 2">
    <name type="scientific">Pseudomonas putida</name>
    <name type="common">Arthrobacter siderocapsulatus</name>
    <dbReference type="NCBI Taxonomy" id="303"/>
    <lineage>
        <taxon>Bacteria</taxon>
        <taxon>Pseudomonadati</taxon>
        <taxon>Pseudomonadota</taxon>
        <taxon>Gammaproteobacteria</taxon>
        <taxon>Pseudomonadales</taxon>
        <taxon>Pseudomonadaceae</taxon>
        <taxon>Pseudomonas</taxon>
    </lineage>
</organism>
<evidence type="ECO:0000313" key="1">
    <source>
        <dbReference type="EMBL" id="POG11825.1"/>
    </source>
</evidence>
<sequence>MTIDIIRLKALATAAANQYDSVALNDYGTALPPATVLGLIAEIERHRLINAEGCKPESSILLSGMPYADATVRRDLNPAEGGTPDINNAHTAALRVLEERLRQIDGEGYTAERDDQYTRGQLADAAGAYAFWAYTCNMDHYEVTTIPPSWPWQPEHWKPTNQRQMLVRAGALILAEIARLDRKHAREVTA</sequence>
<evidence type="ECO:0000313" key="2">
    <source>
        <dbReference type="Proteomes" id="UP000237230"/>
    </source>
</evidence>
<proteinExistence type="predicted"/>
<reference evidence="1 2" key="1">
    <citation type="submission" date="2016-08" db="EMBL/GenBank/DDBJ databases">
        <authorList>
            <person name="Seilhamer J.J."/>
        </authorList>
    </citation>
    <scope>NUCLEOTIDE SEQUENCE [LARGE SCALE GENOMIC DNA]</scope>
    <source>
        <strain evidence="1 2">KH-21-114</strain>
    </source>
</reference>